<accession>A0A7X0X1S8</accession>
<reference evidence="1 2" key="1">
    <citation type="submission" date="2020-03" db="EMBL/GenBank/DDBJ databases">
        <title>Soil Listeria distribution.</title>
        <authorList>
            <person name="Liao J."/>
            <person name="Wiedmann M."/>
        </authorList>
    </citation>
    <scope>NUCLEOTIDE SEQUENCE [LARGE SCALE GENOMIC DNA]</scope>
    <source>
        <strain evidence="1 2">FSL L7-1560</strain>
    </source>
</reference>
<evidence type="ECO:0000313" key="1">
    <source>
        <dbReference type="EMBL" id="MBC1486010.1"/>
    </source>
</evidence>
<comment type="caution">
    <text evidence="1">The sequence shown here is derived from an EMBL/GenBank/DDBJ whole genome shotgun (WGS) entry which is preliminary data.</text>
</comment>
<name>A0A7X0X1S8_LISSE</name>
<dbReference type="AlphaFoldDB" id="A0A7X0X1S8"/>
<dbReference type="RefSeq" id="WP_185383609.1">
    <property type="nucleotide sequence ID" value="NZ_JAARRG010000003.1"/>
</dbReference>
<evidence type="ECO:0000313" key="2">
    <source>
        <dbReference type="Proteomes" id="UP000523362"/>
    </source>
</evidence>
<sequence length="67" mass="7791">MKKEAAERVWNRLSEAETTVYNTAAGKNVNGYAKNKIEKILKQEGISFEEYGEYHRARVLKEENNEI</sequence>
<dbReference type="EMBL" id="JAARRG010000003">
    <property type="protein sequence ID" value="MBC1486010.1"/>
    <property type="molecule type" value="Genomic_DNA"/>
</dbReference>
<gene>
    <name evidence="1" type="ORF">HB897_07185</name>
</gene>
<dbReference type="Proteomes" id="UP000523362">
    <property type="component" value="Unassembled WGS sequence"/>
</dbReference>
<organism evidence="1 2">
    <name type="scientific">Listeria seeligeri</name>
    <dbReference type="NCBI Taxonomy" id="1640"/>
    <lineage>
        <taxon>Bacteria</taxon>
        <taxon>Bacillati</taxon>
        <taxon>Bacillota</taxon>
        <taxon>Bacilli</taxon>
        <taxon>Bacillales</taxon>
        <taxon>Listeriaceae</taxon>
        <taxon>Listeria</taxon>
    </lineage>
</organism>
<proteinExistence type="predicted"/>
<protein>
    <submittedName>
        <fullName evidence="1">Uncharacterized protein</fullName>
    </submittedName>
</protein>